<dbReference type="OrthoDB" id="4311033at2"/>
<keyword evidence="2" id="KW-1185">Reference proteome</keyword>
<dbReference type="Gene3D" id="3.40.50.720">
    <property type="entry name" value="NAD(P)-binding Rossmann-like Domain"/>
    <property type="match status" value="1"/>
</dbReference>
<gene>
    <name evidence="1" type="ORF">EV384_4815</name>
</gene>
<dbReference type="GO" id="GO:0005737">
    <property type="term" value="C:cytoplasm"/>
    <property type="evidence" value="ECO:0007669"/>
    <property type="project" value="TreeGrafter"/>
</dbReference>
<sequence length="316" mass="33032">MHLISGDDVAEIPIRDAVDALETALCGGLDPEQDTPRSRVTTEAGELLVMPSTLGAFSGVKLLSSTPDNPRRGRPLIQGAFILFEGPEQRAAAIIDGVALTNLRTPAVSALAVRHLRPEVADPLRLTIFGAGPQARGHAEAILALYEISEVSLVGRDSARRDRLAGHLADTGVPVRVSGPDASAAAVAQADIICCCTSAPAPLFDGSLVKADAVVVAIGSHSPHMREVDDRLVNRASVVVESRASALREAGDVVIPLAAGVVREEDLYALRDVVTGSAQLPTGGPRLFKGTGMPWQDLVVGAEIYRSYVTAHDGAP</sequence>
<dbReference type="Pfam" id="PF02423">
    <property type="entry name" value="OCD_Mu_crystall"/>
    <property type="match status" value="1"/>
</dbReference>
<proteinExistence type="predicted"/>
<evidence type="ECO:0000313" key="1">
    <source>
        <dbReference type="EMBL" id="RZU76185.1"/>
    </source>
</evidence>
<protein>
    <submittedName>
        <fullName evidence="1">Ornithine cyclodeaminase</fullName>
    </submittedName>
</protein>
<evidence type="ECO:0000313" key="2">
    <source>
        <dbReference type="Proteomes" id="UP000294114"/>
    </source>
</evidence>
<reference evidence="1 2" key="1">
    <citation type="submission" date="2019-02" db="EMBL/GenBank/DDBJ databases">
        <title>Sequencing the genomes of 1000 actinobacteria strains.</title>
        <authorList>
            <person name="Klenk H.-P."/>
        </authorList>
    </citation>
    <scope>NUCLEOTIDE SEQUENCE [LARGE SCALE GENOMIC DNA]</scope>
    <source>
        <strain evidence="1 2">DSM 45612</strain>
    </source>
</reference>
<dbReference type="EMBL" id="SHLD01000001">
    <property type="protein sequence ID" value="RZU76185.1"/>
    <property type="molecule type" value="Genomic_DNA"/>
</dbReference>
<dbReference type="PANTHER" id="PTHR13812">
    <property type="entry name" value="KETIMINE REDUCTASE MU-CRYSTALLIN"/>
    <property type="match status" value="1"/>
</dbReference>
<organism evidence="1 2">
    <name type="scientific">Micromonospora kangleipakensis</name>
    <dbReference type="NCBI Taxonomy" id="1077942"/>
    <lineage>
        <taxon>Bacteria</taxon>
        <taxon>Bacillati</taxon>
        <taxon>Actinomycetota</taxon>
        <taxon>Actinomycetes</taxon>
        <taxon>Micromonosporales</taxon>
        <taxon>Micromonosporaceae</taxon>
        <taxon>Micromonospora</taxon>
    </lineage>
</organism>
<dbReference type="Gene3D" id="3.30.1780.10">
    <property type="entry name" value="ornithine cyclodeaminase, domain 1"/>
    <property type="match status" value="1"/>
</dbReference>
<dbReference type="InterPro" id="IPR023401">
    <property type="entry name" value="ODC_N"/>
</dbReference>
<comment type="caution">
    <text evidence="1">The sequence shown here is derived from an EMBL/GenBank/DDBJ whole genome shotgun (WGS) entry which is preliminary data.</text>
</comment>
<dbReference type="InterPro" id="IPR003462">
    <property type="entry name" value="ODC_Mu_crystall"/>
</dbReference>
<dbReference type="PANTHER" id="PTHR13812:SF19">
    <property type="entry name" value="KETIMINE REDUCTASE MU-CRYSTALLIN"/>
    <property type="match status" value="1"/>
</dbReference>
<dbReference type="Proteomes" id="UP000294114">
    <property type="component" value="Unassembled WGS sequence"/>
</dbReference>
<dbReference type="AlphaFoldDB" id="A0A4Q8BFL3"/>
<dbReference type="PIRSF" id="PIRSF001439">
    <property type="entry name" value="CryM"/>
    <property type="match status" value="1"/>
</dbReference>
<dbReference type="InterPro" id="IPR036291">
    <property type="entry name" value="NAD(P)-bd_dom_sf"/>
</dbReference>
<dbReference type="SUPFAM" id="SSF51735">
    <property type="entry name" value="NAD(P)-binding Rossmann-fold domains"/>
    <property type="match status" value="1"/>
</dbReference>
<name>A0A4Q8BFL3_9ACTN</name>
<accession>A0A4Q8BFL3</accession>